<proteinExistence type="evidence at transcript level"/>
<reference evidence="1" key="1">
    <citation type="submission" date="2012-12" db="EMBL/GenBank/DDBJ databases">
        <title>Identification and characterization of a phenylalanine ammonia-lyase gene family in Isatis indigotica Fort.</title>
        <authorList>
            <person name="Liu Q."/>
            <person name="Chen J."/>
            <person name="Zhou X."/>
            <person name="Di P."/>
            <person name="Xiao Y."/>
            <person name="Xuan H."/>
            <person name="Zhang L."/>
            <person name="Chen W."/>
        </authorList>
    </citation>
    <scope>NUCLEOTIDE SEQUENCE</scope>
    <source>
        <tissue evidence="1">Salivary gland</tissue>
    </source>
</reference>
<sequence length="95" mass="10540">MSLTNFSPLRCCGLKPGLLRPARMFHTRTGFRNRVLSAMAMRRICPPPSMTLPSMVITSPDESPDMSQGSTVRMIRCTCRLISFTGILVVKAHEA</sequence>
<organism evidence="1">
    <name type="scientific">Ixodes ricinus</name>
    <name type="common">Common tick</name>
    <name type="synonym">Acarus ricinus</name>
    <dbReference type="NCBI Taxonomy" id="34613"/>
    <lineage>
        <taxon>Eukaryota</taxon>
        <taxon>Metazoa</taxon>
        <taxon>Ecdysozoa</taxon>
        <taxon>Arthropoda</taxon>
        <taxon>Chelicerata</taxon>
        <taxon>Arachnida</taxon>
        <taxon>Acari</taxon>
        <taxon>Parasitiformes</taxon>
        <taxon>Ixodida</taxon>
        <taxon>Ixodoidea</taxon>
        <taxon>Ixodidae</taxon>
        <taxon>Ixodinae</taxon>
        <taxon>Ixodes</taxon>
    </lineage>
</organism>
<name>A0A0K8RFH0_IXORI</name>
<protein>
    <submittedName>
        <fullName evidence="1">Putative rna 3'-terminal phosphate cyclase</fullName>
    </submittedName>
</protein>
<evidence type="ECO:0000313" key="1">
    <source>
        <dbReference type="EMBL" id="JAA69219.1"/>
    </source>
</evidence>
<dbReference type="EMBL" id="GADI01004589">
    <property type="protein sequence ID" value="JAA69219.1"/>
    <property type="molecule type" value="mRNA"/>
</dbReference>
<dbReference type="AlphaFoldDB" id="A0A0K8RFH0"/>
<accession>A0A0K8RFH0</accession>